<comment type="caution">
    <text evidence="1">The sequence shown here is derived from an EMBL/GenBank/DDBJ whole genome shotgun (WGS) entry which is preliminary data.</text>
</comment>
<evidence type="ECO:0000313" key="2">
    <source>
        <dbReference type="Proteomes" id="UP001234297"/>
    </source>
</evidence>
<sequence>MNLEDMGKVVSLTESIDYPESLLVLEILGTSKLELVVVVVVVTVLGKKRPEDFDSRTRSVFLLVHICFLLLSLDVSSYQTKKKVF</sequence>
<dbReference type="Proteomes" id="UP001234297">
    <property type="component" value="Chromosome 11"/>
</dbReference>
<name>A0ACC2KX06_PERAE</name>
<evidence type="ECO:0000313" key="1">
    <source>
        <dbReference type="EMBL" id="KAJ8625811.1"/>
    </source>
</evidence>
<reference evidence="1 2" key="1">
    <citation type="journal article" date="2022" name="Hortic Res">
        <title>A haplotype resolved chromosomal level avocado genome allows analysis of novel avocado genes.</title>
        <authorList>
            <person name="Nath O."/>
            <person name="Fletcher S.J."/>
            <person name="Hayward A."/>
            <person name="Shaw L.M."/>
            <person name="Masouleh A.K."/>
            <person name="Furtado A."/>
            <person name="Henry R.J."/>
            <person name="Mitter N."/>
        </authorList>
    </citation>
    <scope>NUCLEOTIDE SEQUENCE [LARGE SCALE GENOMIC DNA]</scope>
    <source>
        <strain evidence="2">cv. Hass</strain>
    </source>
</reference>
<dbReference type="EMBL" id="CM056819">
    <property type="protein sequence ID" value="KAJ8625811.1"/>
    <property type="molecule type" value="Genomic_DNA"/>
</dbReference>
<keyword evidence="2" id="KW-1185">Reference proteome</keyword>
<proteinExistence type="predicted"/>
<accession>A0ACC2KX06</accession>
<organism evidence="1 2">
    <name type="scientific">Persea americana</name>
    <name type="common">Avocado</name>
    <dbReference type="NCBI Taxonomy" id="3435"/>
    <lineage>
        <taxon>Eukaryota</taxon>
        <taxon>Viridiplantae</taxon>
        <taxon>Streptophyta</taxon>
        <taxon>Embryophyta</taxon>
        <taxon>Tracheophyta</taxon>
        <taxon>Spermatophyta</taxon>
        <taxon>Magnoliopsida</taxon>
        <taxon>Magnoliidae</taxon>
        <taxon>Laurales</taxon>
        <taxon>Lauraceae</taxon>
        <taxon>Persea</taxon>
    </lineage>
</organism>
<protein>
    <submittedName>
        <fullName evidence="1">Uncharacterized protein</fullName>
    </submittedName>
</protein>
<gene>
    <name evidence="1" type="ORF">MRB53_034341</name>
</gene>